<feature type="region of interest" description="Disordered" evidence="1">
    <location>
        <begin position="73"/>
        <end position="95"/>
    </location>
</feature>
<keyword evidence="3" id="KW-1185">Reference proteome</keyword>
<sequence>MAVMRHSVYFSPSIYFSFIIFKIFAQKFRIAEENQWITSKNEYPSNVPCTTAVCTGLTTEMLSRVVREQKGSAWMRRRDEKSRREQSEEILRTNERQDLALSSARTLESFVVDQSRGTETNAEPETEIEMGTD</sequence>
<dbReference type="EMBL" id="JAHXZJ010002609">
    <property type="protein sequence ID" value="KAH0539512.1"/>
    <property type="molecule type" value="Genomic_DNA"/>
</dbReference>
<comment type="caution">
    <text evidence="2">The sequence shown here is derived from an EMBL/GenBank/DDBJ whole genome shotgun (WGS) entry which is preliminary data.</text>
</comment>
<name>A0AAV7HY17_COTGL</name>
<dbReference type="AlphaFoldDB" id="A0AAV7HY17"/>
<proteinExistence type="predicted"/>
<gene>
    <name evidence="2" type="ORF">KQX54_005265</name>
</gene>
<feature type="region of interest" description="Disordered" evidence="1">
    <location>
        <begin position="112"/>
        <end position="133"/>
    </location>
</feature>
<feature type="compositionally biased region" description="Acidic residues" evidence="1">
    <location>
        <begin position="122"/>
        <end position="133"/>
    </location>
</feature>
<accession>A0AAV7HY17</accession>
<evidence type="ECO:0000256" key="1">
    <source>
        <dbReference type="SAM" id="MobiDB-lite"/>
    </source>
</evidence>
<organism evidence="2 3">
    <name type="scientific">Cotesia glomerata</name>
    <name type="common">Lepidopteran parasitic wasp</name>
    <name type="synonym">Apanteles glomeratus</name>
    <dbReference type="NCBI Taxonomy" id="32391"/>
    <lineage>
        <taxon>Eukaryota</taxon>
        <taxon>Metazoa</taxon>
        <taxon>Ecdysozoa</taxon>
        <taxon>Arthropoda</taxon>
        <taxon>Hexapoda</taxon>
        <taxon>Insecta</taxon>
        <taxon>Pterygota</taxon>
        <taxon>Neoptera</taxon>
        <taxon>Endopterygota</taxon>
        <taxon>Hymenoptera</taxon>
        <taxon>Apocrita</taxon>
        <taxon>Ichneumonoidea</taxon>
        <taxon>Braconidae</taxon>
        <taxon>Microgastrinae</taxon>
        <taxon>Cotesia</taxon>
    </lineage>
</organism>
<evidence type="ECO:0000313" key="3">
    <source>
        <dbReference type="Proteomes" id="UP000826195"/>
    </source>
</evidence>
<reference evidence="2 3" key="1">
    <citation type="journal article" date="2021" name="J. Hered.">
        <title>A chromosome-level genome assembly of the parasitoid wasp, Cotesia glomerata (Hymenoptera: Braconidae).</title>
        <authorList>
            <person name="Pinto B.J."/>
            <person name="Weis J.J."/>
            <person name="Gamble T."/>
            <person name="Ode P.J."/>
            <person name="Paul R."/>
            <person name="Zaspel J.M."/>
        </authorList>
    </citation>
    <scope>NUCLEOTIDE SEQUENCE [LARGE SCALE GENOMIC DNA]</scope>
    <source>
        <strain evidence="2">CgM1</strain>
    </source>
</reference>
<dbReference type="Proteomes" id="UP000826195">
    <property type="component" value="Unassembled WGS sequence"/>
</dbReference>
<evidence type="ECO:0000313" key="2">
    <source>
        <dbReference type="EMBL" id="KAH0539512.1"/>
    </source>
</evidence>
<protein>
    <submittedName>
        <fullName evidence="2">Uncharacterized protein</fullName>
    </submittedName>
</protein>